<evidence type="ECO:0000256" key="1">
    <source>
        <dbReference type="ARBA" id="ARBA00001164"/>
    </source>
</evidence>
<dbReference type="HAMAP" id="MF_00135">
    <property type="entry name" value="PRAI"/>
    <property type="match status" value="1"/>
</dbReference>
<dbReference type="GO" id="GO:0004640">
    <property type="term" value="F:phosphoribosylanthranilate isomerase activity"/>
    <property type="evidence" value="ECO:0007669"/>
    <property type="project" value="UniProtKB-UniRule"/>
</dbReference>
<comment type="pathway">
    <text evidence="2 9">Amino-acid biosynthesis; L-tryptophan biosynthesis; L-tryptophan from chorismate: step 3/5.</text>
</comment>
<dbReference type="PATRIC" id="fig|1121865.3.peg.1688"/>
<dbReference type="AlphaFoldDB" id="S0KG91"/>
<dbReference type="PANTHER" id="PTHR42894">
    <property type="entry name" value="N-(5'-PHOSPHORIBOSYL)ANTHRANILATE ISOMERASE"/>
    <property type="match status" value="1"/>
</dbReference>
<keyword evidence="8 9" id="KW-0413">Isomerase</keyword>
<dbReference type="PANTHER" id="PTHR42894:SF1">
    <property type="entry name" value="N-(5'-PHOSPHORIBOSYL)ANTHRANILATE ISOMERASE"/>
    <property type="match status" value="1"/>
</dbReference>
<evidence type="ECO:0000256" key="6">
    <source>
        <dbReference type="ARBA" id="ARBA00022822"/>
    </source>
</evidence>
<evidence type="ECO:0000256" key="3">
    <source>
        <dbReference type="ARBA" id="ARBA00012572"/>
    </source>
</evidence>
<feature type="domain" description="N-(5'phosphoribosyl) anthranilate isomerase (PRAI)" evidence="10">
    <location>
        <begin position="5"/>
        <end position="194"/>
    </location>
</feature>
<dbReference type="SUPFAM" id="SSF51366">
    <property type="entry name" value="Ribulose-phoshate binding barrel"/>
    <property type="match status" value="1"/>
</dbReference>
<dbReference type="STRING" id="1121865.OMW_01744"/>
<dbReference type="CDD" id="cd00405">
    <property type="entry name" value="PRAI"/>
    <property type="match status" value="1"/>
</dbReference>
<protein>
    <recommendedName>
        <fullName evidence="4 9">N-(5'-phosphoribosyl)anthranilate isomerase</fullName>
        <shortName evidence="9">PRAI</shortName>
        <ecNumber evidence="3 9">5.3.1.24</ecNumber>
    </recommendedName>
</protein>
<organism evidence="11 12">
    <name type="scientific">Enterococcus columbae DSM 7374 = ATCC 51263</name>
    <dbReference type="NCBI Taxonomy" id="1121865"/>
    <lineage>
        <taxon>Bacteria</taxon>
        <taxon>Bacillati</taxon>
        <taxon>Bacillota</taxon>
        <taxon>Bacilli</taxon>
        <taxon>Lactobacillales</taxon>
        <taxon>Enterococcaceae</taxon>
        <taxon>Enterococcus</taxon>
    </lineage>
</organism>
<gene>
    <name evidence="9" type="primary">trpF</name>
    <name evidence="11" type="ORF">I568_01387</name>
</gene>
<dbReference type="EMBL" id="ASWJ01000006">
    <property type="protein sequence ID" value="EOW83940.1"/>
    <property type="molecule type" value="Genomic_DNA"/>
</dbReference>
<dbReference type="InterPro" id="IPR044643">
    <property type="entry name" value="TrpF_fam"/>
</dbReference>
<comment type="caution">
    <text evidence="11">The sequence shown here is derived from an EMBL/GenBank/DDBJ whole genome shotgun (WGS) entry which is preliminary data.</text>
</comment>
<evidence type="ECO:0000259" key="10">
    <source>
        <dbReference type="Pfam" id="PF00697"/>
    </source>
</evidence>
<evidence type="ECO:0000256" key="5">
    <source>
        <dbReference type="ARBA" id="ARBA00022605"/>
    </source>
</evidence>
<dbReference type="Proteomes" id="UP000014113">
    <property type="component" value="Unassembled WGS sequence"/>
</dbReference>
<dbReference type="GO" id="GO:0000162">
    <property type="term" value="P:L-tryptophan biosynthetic process"/>
    <property type="evidence" value="ECO:0007669"/>
    <property type="project" value="UniProtKB-UniRule"/>
</dbReference>
<keyword evidence="12" id="KW-1185">Reference proteome</keyword>
<dbReference type="Gene3D" id="3.20.20.70">
    <property type="entry name" value="Aldolase class I"/>
    <property type="match status" value="1"/>
</dbReference>
<keyword evidence="7 9" id="KW-0057">Aromatic amino acid biosynthesis</keyword>
<evidence type="ECO:0000256" key="8">
    <source>
        <dbReference type="ARBA" id="ARBA00023235"/>
    </source>
</evidence>
<keyword evidence="5 9" id="KW-0028">Amino-acid biosynthesis</keyword>
<dbReference type="Pfam" id="PF00697">
    <property type="entry name" value="PRAI"/>
    <property type="match status" value="1"/>
</dbReference>
<dbReference type="UniPathway" id="UPA00035">
    <property type="reaction ID" value="UER00042"/>
</dbReference>
<evidence type="ECO:0000313" key="12">
    <source>
        <dbReference type="Proteomes" id="UP000014113"/>
    </source>
</evidence>
<comment type="similarity">
    <text evidence="9">Belongs to the TrpF family.</text>
</comment>
<sequence length="198" mass="22392">MSKIKFCGIQPTSDLNFINQLAPDYIGLVFAQNSQRVVNFEAAQRISQQLHRKILKVGVFVDAPKNLIASLVEEKVIDLIQLHGHENEAVINDYKQSFKLPIIKAFGIQNQTDVLKALHSPADYLLFDYKQAGSGQCFDWRYIQNVNRKYFLAGGINRNNLKQALALKPYAIDLSSAIETNGIKDNQKMQTIINQLRG</sequence>
<dbReference type="EC" id="5.3.1.24" evidence="3 9"/>
<dbReference type="eggNOG" id="COG0135">
    <property type="taxonomic scope" value="Bacteria"/>
</dbReference>
<evidence type="ECO:0000256" key="7">
    <source>
        <dbReference type="ARBA" id="ARBA00023141"/>
    </source>
</evidence>
<accession>S0KG91</accession>
<reference evidence="11 12" key="1">
    <citation type="submission" date="2013-03" db="EMBL/GenBank/DDBJ databases">
        <title>The Genome Sequence of Enterococcus columbae ATCC_51263 (PacBio/Illumina hybrid assembly).</title>
        <authorList>
            <consortium name="The Broad Institute Genomics Platform"/>
            <consortium name="The Broad Institute Genome Sequencing Center for Infectious Disease"/>
            <person name="Earl A."/>
            <person name="Russ C."/>
            <person name="Gilmore M."/>
            <person name="Surin D."/>
            <person name="Walker B."/>
            <person name="Young S."/>
            <person name="Zeng Q."/>
            <person name="Gargeya S."/>
            <person name="Fitzgerald M."/>
            <person name="Haas B."/>
            <person name="Abouelleil A."/>
            <person name="Allen A.W."/>
            <person name="Alvarado L."/>
            <person name="Arachchi H.M."/>
            <person name="Berlin A.M."/>
            <person name="Chapman S.B."/>
            <person name="Gainer-Dewar J."/>
            <person name="Goldberg J."/>
            <person name="Griggs A."/>
            <person name="Gujja S."/>
            <person name="Hansen M."/>
            <person name="Howarth C."/>
            <person name="Imamovic A."/>
            <person name="Ireland A."/>
            <person name="Larimer J."/>
            <person name="McCowan C."/>
            <person name="Murphy C."/>
            <person name="Pearson M."/>
            <person name="Poon T.W."/>
            <person name="Priest M."/>
            <person name="Roberts A."/>
            <person name="Saif S."/>
            <person name="Shea T."/>
            <person name="Sisk P."/>
            <person name="Sykes S."/>
            <person name="Wortman J."/>
            <person name="Nusbaum C."/>
            <person name="Birren B."/>
        </authorList>
    </citation>
    <scope>NUCLEOTIDE SEQUENCE [LARGE SCALE GENOMIC DNA]</scope>
    <source>
        <strain evidence="11 12">ATCC 51263</strain>
    </source>
</reference>
<evidence type="ECO:0000313" key="11">
    <source>
        <dbReference type="EMBL" id="EOW83940.1"/>
    </source>
</evidence>
<dbReference type="OrthoDB" id="9786954at2"/>
<evidence type="ECO:0000256" key="9">
    <source>
        <dbReference type="HAMAP-Rule" id="MF_00135"/>
    </source>
</evidence>
<keyword evidence="6 9" id="KW-0822">Tryptophan biosynthesis</keyword>
<dbReference type="InterPro" id="IPR001240">
    <property type="entry name" value="PRAI_dom"/>
</dbReference>
<evidence type="ECO:0000256" key="2">
    <source>
        <dbReference type="ARBA" id="ARBA00004664"/>
    </source>
</evidence>
<name>S0KG91_9ENTE</name>
<proteinExistence type="inferred from homology"/>
<dbReference type="InterPro" id="IPR013785">
    <property type="entry name" value="Aldolase_TIM"/>
</dbReference>
<dbReference type="RefSeq" id="WP_016183853.1">
    <property type="nucleotide sequence ID" value="NZ_JXKI01000003.1"/>
</dbReference>
<comment type="catalytic activity">
    <reaction evidence="1 9">
        <text>N-(5-phospho-beta-D-ribosyl)anthranilate = 1-(2-carboxyphenylamino)-1-deoxy-D-ribulose 5-phosphate</text>
        <dbReference type="Rhea" id="RHEA:21540"/>
        <dbReference type="ChEBI" id="CHEBI:18277"/>
        <dbReference type="ChEBI" id="CHEBI:58613"/>
        <dbReference type="EC" id="5.3.1.24"/>
    </reaction>
</comment>
<evidence type="ECO:0000256" key="4">
    <source>
        <dbReference type="ARBA" id="ARBA00022272"/>
    </source>
</evidence>
<dbReference type="InterPro" id="IPR011060">
    <property type="entry name" value="RibuloseP-bd_barrel"/>
</dbReference>